<reference evidence="2 3" key="1">
    <citation type="submission" date="2019-07" db="EMBL/GenBank/DDBJ databases">
        <title>Gramella aestuarii sp. nov., isolated from a tidal flat, and emended description of Gramella echinicola.</title>
        <authorList>
            <person name="Liu L."/>
        </authorList>
    </citation>
    <scope>NUCLEOTIDE SEQUENCE [LARGE SCALE GENOMIC DNA]</scope>
    <source>
        <strain evidence="2 3">BS12</strain>
    </source>
</reference>
<dbReference type="PROSITE" id="PS51257">
    <property type="entry name" value="PROKAR_LIPOPROTEIN"/>
    <property type="match status" value="1"/>
</dbReference>
<dbReference type="Pfam" id="PF00041">
    <property type="entry name" value="fn3"/>
    <property type="match status" value="1"/>
</dbReference>
<name>A0A7M3SY15_9FLAO</name>
<sequence length="236" mass="27111">MRIIKNLPIIIICMVSLACSKEDSTGTDDQVETGKPLNLAPSTPVLISPEKDLECSNSSLNFEWETSIDPENELVKYFLEISEKEDFSNLFKNLETSYTSVSIELEKGKKYYWRVVAHDEKFKQSEYSEIRTFFTEPKLAFNAIPQNPHSEIPQNNSVQSASQIDLNWSCEDEDGDLLTYDVYFGLNNPPQKYLENIENPEVSVSLETGKTYYWYIVAKDPKDARATSPTWKFETQ</sequence>
<dbReference type="SUPFAM" id="SSF49265">
    <property type="entry name" value="Fibronectin type III"/>
    <property type="match status" value="1"/>
</dbReference>
<comment type="caution">
    <text evidence="2">The sequence shown here is derived from an EMBL/GenBank/DDBJ whole genome shotgun (WGS) entry which is preliminary data.</text>
</comment>
<evidence type="ECO:0000259" key="1">
    <source>
        <dbReference type="PROSITE" id="PS50853"/>
    </source>
</evidence>
<dbReference type="Proteomes" id="UP000460416">
    <property type="component" value="Unassembled WGS sequence"/>
</dbReference>
<dbReference type="CDD" id="cd00063">
    <property type="entry name" value="FN3"/>
    <property type="match status" value="1"/>
</dbReference>
<gene>
    <name evidence="2" type="ORF">FLP08_02830</name>
</gene>
<dbReference type="Gene3D" id="2.60.40.10">
    <property type="entry name" value="Immunoglobulins"/>
    <property type="match status" value="2"/>
</dbReference>
<protein>
    <recommendedName>
        <fullName evidence="1">Fibronectin type-III domain-containing protein</fullName>
    </recommendedName>
</protein>
<feature type="domain" description="Fibronectin type-III" evidence="1">
    <location>
        <begin position="40"/>
        <end position="138"/>
    </location>
</feature>
<dbReference type="PROSITE" id="PS50853">
    <property type="entry name" value="FN3"/>
    <property type="match status" value="1"/>
</dbReference>
<evidence type="ECO:0000313" key="3">
    <source>
        <dbReference type="Proteomes" id="UP000460416"/>
    </source>
</evidence>
<dbReference type="EMBL" id="VJVW01000001">
    <property type="protein sequence ID" value="MUP41496.1"/>
    <property type="molecule type" value="Genomic_DNA"/>
</dbReference>
<dbReference type="InterPro" id="IPR013783">
    <property type="entry name" value="Ig-like_fold"/>
</dbReference>
<keyword evidence="3" id="KW-1185">Reference proteome</keyword>
<dbReference type="RefSeq" id="WP_156273824.1">
    <property type="nucleotide sequence ID" value="NZ_BAABGI010000002.1"/>
</dbReference>
<dbReference type="AlphaFoldDB" id="A0A7M3SY15"/>
<dbReference type="InterPro" id="IPR003961">
    <property type="entry name" value="FN3_dom"/>
</dbReference>
<dbReference type="InterPro" id="IPR036116">
    <property type="entry name" value="FN3_sf"/>
</dbReference>
<proteinExistence type="predicted"/>
<organism evidence="2 3">
    <name type="scientific">Christiangramia aestuarii</name>
    <dbReference type="NCBI Taxonomy" id="1028746"/>
    <lineage>
        <taxon>Bacteria</taxon>
        <taxon>Pseudomonadati</taxon>
        <taxon>Bacteroidota</taxon>
        <taxon>Flavobacteriia</taxon>
        <taxon>Flavobacteriales</taxon>
        <taxon>Flavobacteriaceae</taxon>
        <taxon>Christiangramia</taxon>
    </lineage>
</organism>
<evidence type="ECO:0000313" key="2">
    <source>
        <dbReference type="EMBL" id="MUP41496.1"/>
    </source>
</evidence>
<accession>A0A7M3SY15</accession>
<dbReference type="OrthoDB" id="789771at2"/>